<feature type="transmembrane region" description="Helical" evidence="1">
    <location>
        <begin position="20"/>
        <end position="38"/>
    </location>
</feature>
<proteinExistence type="predicted"/>
<comment type="caution">
    <text evidence="2">The sequence shown here is derived from an EMBL/GenBank/DDBJ whole genome shotgun (WGS) entry which is preliminary data.</text>
</comment>
<accession>A0ABQ4R284</accession>
<dbReference type="EMBL" id="BPQH01000012">
    <property type="protein sequence ID" value="GJD51260.1"/>
    <property type="molecule type" value="Genomic_DNA"/>
</dbReference>
<reference evidence="2" key="1">
    <citation type="journal article" date="2021" name="Front. Microbiol.">
        <title>Comprehensive Comparative Genomics and Phenotyping of Methylobacterium Species.</title>
        <authorList>
            <person name="Alessa O."/>
            <person name="Ogura Y."/>
            <person name="Fujitani Y."/>
            <person name="Takami H."/>
            <person name="Hayashi T."/>
            <person name="Sahin N."/>
            <person name="Tani A."/>
        </authorList>
    </citation>
    <scope>NUCLEOTIDE SEQUENCE</scope>
    <source>
        <strain evidence="2">KCTC 52305</strain>
    </source>
</reference>
<evidence type="ECO:0008006" key="4">
    <source>
        <dbReference type="Google" id="ProtNLM"/>
    </source>
</evidence>
<keyword evidence="1" id="KW-1133">Transmembrane helix</keyword>
<keyword evidence="1" id="KW-0812">Transmembrane</keyword>
<sequence>MIDTLRRFLADESGATVFEYTLGAALIVLVVFGAATMLGKDNNTSLVVVAKY</sequence>
<dbReference type="Proteomes" id="UP001055167">
    <property type="component" value="Unassembled WGS sequence"/>
</dbReference>
<protein>
    <recommendedName>
        <fullName evidence="4">Flp family type IVb pilin</fullName>
    </recommendedName>
</protein>
<organism evidence="2 3">
    <name type="scientific">Methylobacterium crusticola</name>
    <dbReference type="NCBI Taxonomy" id="1697972"/>
    <lineage>
        <taxon>Bacteria</taxon>
        <taxon>Pseudomonadati</taxon>
        <taxon>Pseudomonadota</taxon>
        <taxon>Alphaproteobacteria</taxon>
        <taxon>Hyphomicrobiales</taxon>
        <taxon>Methylobacteriaceae</taxon>
        <taxon>Methylobacterium</taxon>
    </lineage>
</organism>
<gene>
    <name evidence="2" type="ORF">OPKNFCMD_4013</name>
</gene>
<keyword evidence="3" id="KW-1185">Reference proteome</keyword>
<reference evidence="2" key="2">
    <citation type="submission" date="2021-08" db="EMBL/GenBank/DDBJ databases">
        <authorList>
            <person name="Tani A."/>
            <person name="Ola A."/>
            <person name="Ogura Y."/>
            <person name="Katsura K."/>
            <person name="Hayashi T."/>
        </authorList>
    </citation>
    <scope>NUCLEOTIDE SEQUENCE</scope>
    <source>
        <strain evidence="2">KCTC 52305</strain>
    </source>
</reference>
<dbReference type="RefSeq" id="WP_128560718.1">
    <property type="nucleotide sequence ID" value="NZ_BPQH01000012.1"/>
</dbReference>
<evidence type="ECO:0000313" key="2">
    <source>
        <dbReference type="EMBL" id="GJD51260.1"/>
    </source>
</evidence>
<keyword evidence="1" id="KW-0472">Membrane</keyword>
<evidence type="ECO:0000256" key="1">
    <source>
        <dbReference type="SAM" id="Phobius"/>
    </source>
</evidence>
<evidence type="ECO:0000313" key="3">
    <source>
        <dbReference type="Proteomes" id="UP001055167"/>
    </source>
</evidence>
<name>A0ABQ4R284_9HYPH</name>